<dbReference type="InterPro" id="IPR027417">
    <property type="entry name" value="P-loop_NTPase"/>
</dbReference>
<dbReference type="Pfam" id="PF00005">
    <property type="entry name" value="ABC_tran"/>
    <property type="match status" value="1"/>
</dbReference>
<sequence>MADVLAIEDLHKHFGSGSHAVRANAGVTMRVGAGEVVGLLGHNGAGKTTLVNQVVGLLCPTSGSIRVDGVDAVANPALARRLTNVQAQANVPITGLTPLTAIDLVGRMRGGRPRQTRRRAEELIEALDLGEWARTPAQKISGGIARLTAFAMCAVVPGRLVILDEPTNDVDPVRRRLLWDQIRLLADAGSAVLLVTHNVREAERAVDRLAVLDHGHVIAEGTPAALVAGHGSSFVLEISRTPGRRIEPPAGMSLTQHDAVRASVAVSSDRTAQAVDWAAHALKDSAIERYELAPISLEDVYVRLTASTGQEAAHRHVA</sequence>
<evidence type="ECO:0000259" key="6">
    <source>
        <dbReference type="PROSITE" id="PS50893"/>
    </source>
</evidence>
<gene>
    <name evidence="7" type="ORF">BKH27_03275</name>
</gene>
<evidence type="ECO:0000256" key="2">
    <source>
        <dbReference type="ARBA" id="ARBA00022448"/>
    </source>
</evidence>
<dbReference type="InterPro" id="IPR003439">
    <property type="entry name" value="ABC_transporter-like_ATP-bd"/>
</dbReference>
<protein>
    <submittedName>
        <fullName evidence="7">Multidrug ABC transporter ATP-binding protein</fullName>
    </submittedName>
</protein>
<evidence type="ECO:0000256" key="3">
    <source>
        <dbReference type="ARBA" id="ARBA00022741"/>
    </source>
</evidence>
<dbReference type="GO" id="GO:0016887">
    <property type="term" value="F:ATP hydrolysis activity"/>
    <property type="evidence" value="ECO:0007669"/>
    <property type="project" value="InterPro"/>
</dbReference>
<keyword evidence="2" id="KW-0813">Transport</keyword>
<dbReference type="EMBL" id="MSKM01000010">
    <property type="protein sequence ID" value="OLO54629.1"/>
    <property type="molecule type" value="Genomic_DNA"/>
</dbReference>
<dbReference type="InterPro" id="IPR050763">
    <property type="entry name" value="ABC_transporter_ATP-binding"/>
</dbReference>
<dbReference type="SMART" id="SM00382">
    <property type="entry name" value="AAA"/>
    <property type="match status" value="1"/>
</dbReference>
<keyword evidence="4 7" id="KW-0067">ATP-binding</keyword>
<dbReference type="SUPFAM" id="SSF52540">
    <property type="entry name" value="P-loop containing nucleoside triphosphate hydrolases"/>
    <property type="match status" value="1"/>
</dbReference>
<dbReference type="GO" id="GO:0005886">
    <property type="term" value="C:plasma membrane"/>
    <property type="evidence" value="ECO:0007669"/>
    <property type="project" value="UniProtKB-SubCell"/>
</dbReference>
<dbReference type="PANTHER" id="PTHR42711">
    <property type="entry name" value="ABC TRANSPORTER ATP-BINDING PROTEIN"/>
    <property type="match status" value="1"/>
</dbReference>
<name>A0A1Q8W0U1_9ACTO</name>
<dbReference type="RefSeq" id="WP_070659068.1">
    <property type="nucleotide sequence ID" value="NZ_MSKM01000010.1"/>
</dbReference>
<keyword evidence="3" id="KW-0547">Nucleotide-binding</keyword>
<evidence type="ECO:0000313" key="7">
    <source>
        <dbReference type="EMBL" id="OLO54629.1"/>
    </source>
</evidence>
<feature type="domain" description="ABC transporter" evidence="6">
    <location>
        <begin position="5"/>
        <end position="239"/>
    </location>
</feature>
<dbReference type="AlphaFoldDB" id="A0A1Q8W0U1"/>
<evidence type="ECO:0000256" key="4">
    <source>
        <dbReference type="ARBA" id="ARBA00022840"/>
    </source>
</evidence>
<proteinExistence type="predicted"/>
<evidence type="ECO:0000256" key="5">
    <source>
        <dbReference type="ARBA" id="ARBA00023251"/>
    </source>
</evidence>
<dbReference type="GO" id="GO:0005524">
    <property type="term" value="F:ATP binding"/>
    <property type="evidence" value="ECO:0007669"/>
    <property type="project" value="UniProtKB-KW"/>
</dbReference>
<dbReference type="InterPro" id="IPR003593">
    <property type="entry name" value="AAA+_ATPase"/>
</dbReference>
<accession>A0A1Q8W0U1</accession>
<reference evidence="7 8" key="1">
    <citation type="submission" date="2016-12" db="EMBL/GenBank/DDBJ databases">
        <title>Genomic comparison of strains in the 'Actinomyces naeslundii' group.</title>
        <authorList>
            <person name="Mughal S.R."/>
            <person name="Do T."/>
            <person name="Gilbert S.C."/>
            <person name="Witherden E.A."/>
            <person name="Didelot X."/>
            <person name="Beighton D."/>
        </authorList>
    </citation>
    <scope>NUCLEOTIDE SEQUENCE [LARGE SCALE GENOMIC DNA]</scope>
    <source>
        <strain evidence="7 8">MMRCO6-1</strain>
    </source>
</reference>
<dbReference type="PANTHER" id="PTHR42711:SF19">
    <property type="entry name" value="DOXORUBICIN RESISTANCE ATP-BINDING PROTEIN DRRA"/>
    <property type="match status" value="1"/>
</dbReference>
<evidence type="ECO:0000313" key="8">
    <source>
        <dbReference type="Proteomes" id="UP000185772"/>
    </source>
</evidence>
<dbReference type="Proteomes" id="UP000185772">
    <property type="component" value="Unassembled WGS sequence"/>
</dbReference>
<evidence type="ECO:0000256" key="1">
    <source>
        <dbReference type="ARBA" id="ARBA00004202"/>
    </source>
</evidence>
<organism evidence="7 8">
    <name type="scientific">Actinomyces oris</name>
    <dbReference type="NCBI Taxonomy" id="544580"/>
    <lineage>
        <taxon>Bacteria</taxon>
        <taxon>Bacillati</taxon>
        <taxon>Actinomycetota</taxon>
        <taxon>Actinomycetes</taxon>
        <taxon>Actinomycetales</taxon>
        <taxon>Actinomycetaceae</taxon>
        <taxon>Actinomyces</taxon>
    </lineage>
</organism>
<dbReference type="Gene3D" id="3.40.50.300">
    <property type="entry name" value="P-loop containing nucleotide triphosphate hydrolases"/>
    <property type="match status" value="1"/>
</dbReference>
<comment type="caution">
    <text evidence="7">The sequence shown here is derived from an EMBL/GenBank/DDBJ whole genome shotgun (WGS) entry which is preliminary data.</text>
</comment>
<dbReference type="PROSITE" id="PS50893">
    <property type="entry name" value="ABC_TRANSPORTER_2"/>
    <property type="match status" value="1"/>
</dbReference>
<comment type="subcellular location">
    <subcellularLocation>
        <location evidence="1">Cell membrane</location>
        <topology evidence="1">Peripheral membrane protein</topology>
    </subcellularLocation>
</comment>
<keyword evidence="5" id="KW-0046">Antibiotic resistance</keyword>
<dbReference type="GO" id="GO:0046677">
    <property type="term" value="P:response to antibiotic"/>
    <property type="evidence" value="ECO:0007669"/>
    <property type="project" value="UniProtKB-KW"/>
</dbReference>